<dbReference type="InterPro" id="IPR004638">
    <property type="entry name" value="EmrB-like"/>
</dbReference>
<keyword evidence="3" id="KW-0813">Transport</keyword>
<feature type="transmembrane region" description="Helical" evidence="8">
    <location>
        <begin position="250"/>
        <end position="268"/>
    </location>
</feature>
<feature type="transmembrane region" description="Helical" evidence="8">
    <location>
        <begin position="289"/>
        <end position="310"/>
    </location>
</feature>
<dbReference type="RefSeq" id="WP_184790069.1">
    <property type="nucleotide sequence ID" value="NZ_BONT01000107.1"/>
</dbReference>
<feature type="transmembrane region" description="Helical" evidence="8">
    <location>
        <begin position="379"/>
        <end position="398"/>
    </location>
</feature>
<evidence type="ECO:0000259" key="9">
    <source>
        <dbReference type="PROSITE" id="PS50850"/>
    </source>
</evidence>
<accession>A0A841FR08</accession>
<dbReference type="InterPro" id="IPR011701">
    <property type="entry name" value="MFS"/>
</dbReference>
<feature type="transmembrane region" description="Helical" evidence="8">
    <location>
        <begin position="322"/>
        <end position="343"/>
    </location>
</feature>
<evidence type="ECO:0000256" key="8">
    <source>
        <dbReference type="SAM" id="Phobius"/>
    </source>
</evidence>
<evidence type="ECO:0000256" key="7">
    <source>
        <dbReference type="ARBA" id="ARBA00023136"/>
    </source>
</evidence>
<dbReference type="EMBL" id="JACHGT010000011">
    <property type="protein sequence ID" value="MBB6037263.1"/>
    <property type="molecule type" value="Genomic_DNA"/>
</dbReference>
<feature type="transmembrane region" description="Helical" evidence="8">
    <location>
        <begin position="185"/>
        <end position="205"/>
    </location>
</feature>
<dbReference type="AlphaFoldDB" id="A0A841FR08"/>
<evidence type="ECO:0000256" key="1">
    <source>
        <dbReference type="ARBA" id="ARBA00004651"/>
    </source>
</evidence>
<dbReference type="PANTHER" id="PTHR42718">
    <property type="entry name" value="MAJOR FACILITATOR SUPERFAMILY MULTIDRUG TRANSPORTER MFSC"/>
    <property type="match status" value="1"/>
</dbReference>
<dbReference type="Gene3D" id="1.20.1720.10">
    <property type="entry name" value="Multidrug resistance protein D"/>
    <property type="match status" value="1"/>
</dbReference>
<dbReference type="PRINTS" id="PR01036">
    <property type="entry name" value="TCRTETB"/>
</dbReference>
<comment type="similarity">
    <text evidence="2">Belongs to the major facilitator superfamily. EmrB family.</text>
</comment>
<feature type="transmembrane region" description="Helical" evidence="8">
    <location>
        <begin position="225"/>
        <end position="244"/>
    </location>
</feature>
<keyword evidence="4" id="KW-1003">Cell membrane</keyword>
<dbReference type="Gene3D" id="1.20.1250.20">
    <property type="entry name" value="MFS general substrate transporter like domains"/>
    <property type="match status" value="1"/>
</dbReference>
<evidence type="ECO:0000256" key="3">
    <source>
        <dbReference type="ARBA" id="ARBA00022448"/>
    </source>
</evidence>
<feature type="transmembrane region" description="Helical" evidence="8">
    <location>
        <begin position="69"/>
        <end position="89"/>
    </location>
</feature>
<organism evidence="10 11">
    <name type="scientific">Phytomonospora endophytica</name>
    <dbReference type="NCBI Taxonomy" id="714109"/>
    <lineage>
        <taxon>Bacteria</taxon>
        <taxon>Bacillati</taxon>
        <taxon>Actinomycetota</taxon>
        <taxon>Actinomycetes</taxon>
        <taxon>Micromonosporales</taxon>
        <taxon>Micromonosporaceae</taxon>
        <taxon>Phytomonospora</taxon>
    </lineage>
</organism>
<evidence type="ECO:0000256" key="6">
    <source>
        <dbReference type="ARBA" id="ARBA00022989"/>
    </source>
</evidence>
<comment type="caution">
    <text evidence="10">The sequence shown here is derived from an EMBL/GenBank/DDBJ whole genome shotgun (WGS) entry which is preliminary data.</text>
</comment>
<keyword evidence="11" id="KW-1185">Reference proteome</keyword>
<feature type="transmembrane region" description="Helical" evidence="8">
    <location>
        <begin position="155"/>
        <end position="179"/>
    </location>
</feature>
<dbReference type="SUPFAM" id="SSF103473">
    <property type="entry name" value="MFS general substrate transporter"/>
    <property type="match status" value="1"/>
</dbReference>
<feature type="transmembrane region" description="Helical" evidence="8">
    <location>
        <begin position="96"/>
        <end position="116"/>
    </location>
</feature>
<feature type="transmembrane region" description="Helical" evidence="8">
    <location>
        <begin position="355"/>
        <end position="373"/>
    </location>
</feature>
<dbReference type="GO" id="GO:0022857">
    <property type="term" value="F:transmembrane transporter activity"/>
    <property type="evidence" value="ECO:0007669"/>
    <property type="project" value="InterPro"/>
</dbReference>
<dbReference type="NCBIfam" id="TIGR00711">
    <property type="entry name" value="efflux_EmrB"/>
    <property type="match status" value="1"/>
</dbReference>
<evidence type="ECO:0000256" key="5">
    <source>
        <dbReference type="ARBA" id="ARBA00022692"/>
    </source>
</evidence>
<keyword evidence="7 8" id="KW-0472">Membrane</keyword>
<dbReference type="InterPro" id="IPR036259">
    <property type="entry name" value="MFS_trans_sf"/>
</dbReference>
<dbReference type="Pfam" id="PF07690">
    <property type="entry name" value="MFS_1"/>
    <property type="match status" value="1"/>
</dbReference>
<feature type="transmembrane region" description="Helical" evidence="8">
    <location>
        <begin position="419"/>
        <end position="439"/>
    </location>
</feature>
<evidence type="ECO:0000313" key="11">
    <source>
        <dbReference type="Proteomes" id="UP000548476"/>
    </source>
</evidence>
<evidence type="ECO:0000313" key="10">
    <source>
        <dbReference type="EMBL" id="MBB6037263.1"/>
    </source>
</evidence>
<feature type="transmembrane region" description="Helical" evidence="8">
    <location>
        <begin position="445"/>
        <end position="461"/>
    </location>
</feature>
<dbReference type="PANTHER" id="PTHR42718:SF9">
    <property type="entry name" value="MAJOR FACILITATOR SUPERFAMILY MULTIDRUG TRANSPORTER MFSC"/>
    <property type="match status" value="1"/>
</dbReference>
<dbReference type="PROSITE" id="PS50850">
    <property type="entry name" value="MFS"/>
    <property type="match status" value="1"/>
</dbReference>
<evidence type="ECO:0000256" key="4">
    <source>
        <dbReference type="ARBA" id="ARBA00022475"/>
    </source>
</evidence>
<dbReference type="InterPro" id="IPR020846">
    <property type="entry name" value="MFS_dom"/>
</dbReference>
<name>A0A841FR08_9ACTN</name>
<proteinExistence type="inferred from homology"/>
<sequence length="466" mass="47730">MSADSMNTTVQIEPESAAEPPTRFDRRLLATVGAMVIGAIMAIFDATIVNVAVDTLGRRFEAPLSSIEWVATGYLLAFALTVPVSGWAAERFGGKRVWLAGLAIFLAGSLLSAFSWSVGALIAFRVLQGVGGALLEPTMLTILARLAGPQRAGRLLGVIGSLIPLGPVFGPMLGGLLLAHLPWQWIFLVNLPIGLAAMILSARLLPADPPASTSPERARLDVRGLLLLPPGFAAVVYGLSQASADGFAHPRVLIGLGAGAALLIAYVVHALRATGTPLLDVRLFASRGFTASVVSMFLVGAMLFSLLFALPLHFQQTRGLGVLQTGLLLAPVGVGAFLGMPFAGRLSDRIGARPLVPVGGLLAGAGGLVFALAGTHAPIAALVPVAVVTGFGFGLIGAPSMSAVYRSVPAASVPSATGAIYILNQVGAALGVAVIALLLHSGAGFWWLVALAPLVVAAGLAQPKRA</sequence>
<evidence type="ECO:0000256" key="2">
    <source>
        <dbReference type="ARBA" id="ARBA00008537"/>
    </source>
</evidence>
<feature type="transmembrane region" description="Helical" evidence="8">
    <location>
        <begin position="28"/>
        <end position="49"/>
    </location>
</feature>
<feature type="domain" description="Major facilitator superfamily (MFS) profile" evidence="9">
    <location>
        <begin position="31"/>
        <end position="466"/>
    </location>
</feature>
<reference evidence="10 11" key="1">
    <citation type="submission" date="2020-08" db="EMBL/GenBank/DDBJ databases">
        <title>Genomic Encyclopedia of Type Strains, Phase IV (KMG-IV): sequencing the most valuable type-strain genomes for metagenomic binning, comparative biology and taxonomic classification.</title>
        <authorList>
            <person name="Goeker M."/>
        </authorList>
    </citation>
    <scope>NUCLEOTIDE SEQUENCE [LARGE SCALE GENOMIC DNA]</scope>
    <source>
        <strain evidence="10 11">YIM 65646</strain>
    </source>
</reference>
<keyword evidence="6 8" id="KW-1133">Transmembrane helix</keyword>
<comment type="subcellular location">
    <subcellularLocation>
        <location evidence="1">Cell membrane</location>
        <topology evidence="1">Multi-pass membrane protein</topology>
    </subcellularLocation>
</comment>
<keyword evidence="5 8" id="KW-0812">Transmembrane</keyword>
<gene>
    <name evidence="10" type="ORF">HNR73_005136</name>
</gene>
<dbReference type="GO" id="GO:0005886">
    <property type="term" value="C:plasma membrane"/>
    <property type="evidence" value="ECO:0007669"/>
    <property type="project" value="UniProtKB-SubCell"/>
</dbReference>
<protein>
    <submittedName>
        <fullName evidence="10">EmrB/QacA subfamily drug resistance transporter</fullName>
    </submittedName>
</protein>
<dbReference type="Proteomes" id="UP000548476">
    <property type="component" value="Unassembled WGS sequence"/>
</dbReference>